<dbReference type="Proteomes" id="UP000838878">
    <property type="component" value="Chromosome 5"/>
</dbReference>
<dbReference type="Pfam" id="PF09336">
    <property type="entry name" value="Vps4_C"/>
    <property type="match status" value="1"/>
</dbReference>
<feature type="region of interest" description="Disordered" evidence="9">
    <location>
        <begin position="617"/>
        <end position="639"/>
    </location>
</feature>
<organism evidence="11 12">
    <name type="scientific">Brenthis ino</name>
    <name type="common">lesser marbled fritillary</name>
    <dbReference type="NCBI Taxonomy" id="405034"/>
    <lineage>
        <taxon>Eukaryota</taxon>
        <taxon>Metazoa</taxon>
        <taxon>Ecdysozoa</taxon>
        <taxon>Arthropoda</taxon>
        <taxon>Hexapoda</taxon>
        <taxon>Insecta</taxon>
        <taxon>Pterygota</taxon>
        <taxon>Neoptera</taxon>
        <taxon>Endopterygota</taxon>
        <taxon>Lepidoptera</taxon>
        <taxon>Glossata</taxon>
        <taxon>Ditrysia</taxon>
        <taxon>Papilionoidea</taxon>
        <taxon>Nymphalidae</taxon>
        <taxon>Heliconiinae</taxon>
        <taxon>Argynnini</taxon>
        <taxon>Brenthis</taxon>
    </lineage>
</organism>
<keyword evidence="3" id="KW-0963">Cytoplasm</keyword>
<evidence type="ECO:0000313" key="12">
    <source>
        <dbReference type="Proteomes" id="UP000838878"/>
    </source>
</evidence>
<evidence type="ECO:0000256" key="6">
    <source>
        <dbReference type="ARBA" id="ARBA00022840"/>
    </source>
</evidence>
<dbReference type="GO" id="GO:0008568">
    <property type="term" value="F:microtubule severing ATPase activity"/>
    <property type="evidence" value="ECO:0007669"/>
    <property type="project" value="InterPro"/>
</dbReference>
<feature type="non-terminal residue" evidence="11">
    <location>
        <position position="979"/>
    </location>
</feature>
<evidence type="ECO:0000256" key="2">
    <source>
        <dbReference type="ARBA" id="ARBA00006914"/>
    </source>
</evidence>
<evidence type="ECO:0000259" key="10">
    <source>
        <dbReference type="SMART" id="SM00382"/>
    </source>
</evidence>
<name>A0A8J9UT25_9NEOP</name>
<dbReference type="GO" id="GO:0005874">
    <property type="term" value="C:microtubule"/>
    <property type="evidence" value="ECO:0007669"/>
    <property type="project" value="UniProtKB-KW"/>
</dbReference>
<dbReference type="InterPro" id="IPR015415">
    <property type="entry name" value="Spast_Vps4_C"/>
</dbReference>
<dbReference type="OrthoDB" id="5334845at2759"/>
<evidence type="ECO:0000256" key="8">
    <source>
        <dbReference type="ARBA" id="ARBA00023235"/>
    </source>
</evidence>
<dbReference type="AlphaFoldDB" id="A0A8J9UT25"/>
<evidence type="ECO:0000256" key="9">
    <source>
        <dbReference type="SAM" id="MobiDB-lite"/>
    </source>
</evidence>
<evidence type="ECO:0000256" key="1">
    <source>
        <dbReference type="ARBA" id="ARBA00004245"/>
    </source>
</evidence>
<feature type="domain" description="AAA+ ATPase" evidence="10">
    <location>
        <begin position="732"/>
        <end position="871"/>
    </location>
</feature>
<sequence>MLYLLVLQEKPGPSPSCRGYINASLLPVEKSRILERLNRRRSDIARGVRRLPTAGDMLKLISWRDRLRSVQRLVCNFAPRGPVPFRPIWSPALPASVCPPRSRPDDDMPVLCTYQRDMDETFDEDNIMSLEEHLLLNAVFEIERNISRDYIGSLDETYLTKLAVATIDNTLLTTSSYNLVQKRNIDIIDTEDFTINDTRTTLNAENFHIKFPNILKPAKKKGNFVGRPKAYKIEDLNDLTTEPVINENPTQETTPEKYNYGDYEFVDTIDTTPVTTVIKTTTQRVTFSLIMHNTSKPLWLRSDNTVKSIKQETTNTTLIPEDVTTADASYSRISYNTSAEDLDVYNDIISNLNITKILNKSDEDILNDPETMRQLEEALNRMENKLAKPPYTGKVRRELRSDEKSNENTPNDSNLKDLERNKSLERGPMLSMVLKYLPYLKPYEKTIVASMDLNGSRSWYRRENDVKIEFGFGVPLGAMSAHPVFHSAWDIGCPSSGFHQMARMMDRMMSESLQPFGFARLSARRGGDMKDDAPPPRDGLRTENSDNRRDRARNPNTHLGNGTRHPPTQVVKPTPVNKFQEQPLDQTKPTDPTTEKWAGTLRKRDPDIQPTLPSIVTRKTSSTSSISSGRKTRSVERVPRTRRQLAPIKPIIRKSDIPTEGDMTMLEKDEKIFNTSGYEIHLVETLERDILQKNPDVRWRDVIGLDDAKSVLQEAMVLPLVMPDYFKGIRRPWKGVLLTGPPGTGKTLLARAVATECRTTFFNVSSATLTSKYRGDSEKLVRLLFDMAAFHAPSTIFLDEVDSLCAVRGADSEHEASRRFKAELLIQMDGLAAAFNQDKVIMVLAATNHPWDIDEAFRRRFEKRIYVGLPDEAARVKLLRLCLREVVLGDDLDLTELANKLEGYSGSDITNLCRDAAMMTMRRKIAGKSPDQIRRLKRSELDAPVSKQDMHTAIEKTRRTVTQADVARYTAWIQKHGCS</sequence>
<dbReference type="InterPro" id="IPR050304">
    <property type="entry name" value="MT-severing_AAA_ATPase"/>
</dbReference>
<keyword evidence="8" id="KW-0413">Isomerase</keyword>
<keyword evidence="12" id="KW-1185">Reference proteome</keyword>
<keyword evidence="7" id="KW-0206">Cytoskeleton</keyword>
<dbReference type="Gene3D" id="3.40.50.300">
    <property type="entry name" value="P-loop containing nucleotide triphosphate hydrolases"/>
    <property type="match status" value="1"/>
</dbReference>
<feature type="region of interest" description="Disordered" evidence="9">
    <location>
        <begin position="381"/>
        <end position="421"/>
    </location>
</feature>
<dbReference type="FunFam" id="1.10.8.60:FF:000025">
    <property type="entry name" value="Katanin p60 ATPase-containing subunit A1"/>
    <property type="match status" value="1"/>
</dbReference>
<evidence type="ECO:0000256" key="3">
    <source>
        <dbReference type="ARBA" id="ARBA00022490"/>
    </source>
</evidence>
<dbReference type="SMART" id="SM00382">
    <property type="entry name" value="AAA"/>
    <property type="match status" value="1"/>
</dbReference>
<dbReference type="Pfam" id="PF00004">
    <property type="entry name" value="AAA"/>
    <property type="match status" value="1"/>
</dbReference>
<accession>A0A8J9UT25</accession>
<reference evidence="11" key="1">
    <citation type="submission" date="2021-12" db="EMBL/GenBank/DDBJ databases">
        <authorList>
            <person name="Martin H S."/>
        </authorList>
    </citation>
    <scope>NUCLEOTIDE SEQUENCE</scope>
</reference>
<feature type="compositionally biased region" description="Low complexity" evidence="9">
    <location>
        <begin position="617"/>
        <end position="629"/>
    </location>
</feature>
<feature type="compositionally biased region" description="Polar residues" evidence="9">
    <location>
        <begin position="577"/>
        <end position="592"/>
    </location>
</feature>
<dbReference type="InterPro" id="IPR003593">
    <property type="entry name" value="AAA+_ATPase"/>
</dbReference>
<gene>
    <name evidence="11" type="ORF">BINO364_LOCUS10965</name>
</gene>
<comment type="similarity">
    <text evidence="2">Belongs to the AAA ATPase family.</text>
</comment>
<dbReference type="InterPro" id="IPR003959">
    <property type="entry name" value="ATPase_AAA_core"/>
</dbReference>
<evidence type="ECO:0000256" key="7">
    <source>
        <dbReference type="ARBA" id="ARBA00023212"/>
    </source>
</evidence>
<dbReference type="SUPFAM" id="SSF52540">
    <property type="entry name" value="P-loop containing nucleoside triphosphate hydrolases"/>
    <property type="match status" value="1"/>
</dbReference>
<dbReference type="GO" id="GO:0051013">
    <property type="term" value="P:microtubule severing"/>
    <property type="evidence" value="ECO:0007669"/>
    <property type="project" value="InterPro"/>
</dbReference>
<protein>
    <recommendedName>
        <fullName evidence="10">AAA+ ATPase domain-containing protein</fullName>
    </recommendedName>
</protein>
<dbReference type="HAMAP" id="MF_03023">
    <property type="entry name" value="Katanin_p60_A1"/>
    <property type="match status" value="1"/>
</dbReference>
<evidence type="ECO:0000256" key="4">
    <source>
        <dbReference type="ARBA" id="ARBA00022701"/>
    </source>
</evidence>
<keyword evidence="6" id="KW-0067">ATP-binding</keyword>
<dbReference type="PANTHER" id="PTHR23074:SF152">
    <property type="entry name" value="KATANIN P60 ATPASE-CONTAINING SUBUNIT A1"/>
    <property type="match status" value="1"/>
</dbReference>
<proteinExistence type="inferred from homology"/>
<dbReference type="EMBL" id="OV170225">
    <property type="protein sequence ID" value="CAH0725377.1"/>
    <property type="molecule type" value="Genomic_DNA"/>
</dbReference>
<dbReference type="InterPro" id="IPR003960">
    <property type="entry name" value="ATPase_AAA_CS"/>
</dbReference>
<dbReference type="InterPro" id="IPR027417">
    <property type="entry name" value="P-loop_NTPase"/>
</dbReference>
<feature type="region of interest" description="Disordered" evidence="9">
    <location>
        <begin position="524"/>
        <end position="599"/>
    </location>
</feature>
<dbReference type="GO" id="GO:0005524">
    <property type="term" value="F:ATP binding"/>
    <property type="evidence" value="ECO:0007669"/>
    <property type="project" value="UniProtKB-KW"/>
</dbReference>
<dbReference type="InterPro" id="IPR041569">
    <property type="entry name" value="AAA_lid_3"/>
</dbReference>
<comment type="subcellular location">
    <subcellularLocation>
        <location evidence="1">Cytoplasm</location>
        <location evidence="1">Cytoskeleton</location>
    </subcellularLocation>
</comment>
<dbReference type="GO" id="GO:0008017">
    <property type="term" value="F:microtubule binding"/>
    <property type="evidence" value="ECO:0007669"/>
    <property type="project" value="InterPro"/>
</dbReference>
<keyword evidence="4" id="KW-0493">Microtubule</keyword>
<dbReference type="Pfam" id="PF17862">
    <property type="entry name" value="AAA_lid_3"/>
    <property type="match status" value="1"/>
</dbReference>
<feature type="compositionally biased region" description="Basic and acidic residues" evidence="9">
    <location>
        <begin position="525"/>
        <end position="553"/>
    </location>
</feature>
<dbReference type="Gene3D" id="1.10.8.60">
    <property type="match status" value="1"/>
</dbReference>
<dbReference type="PANTHER" id="PTHR23074">
    <property type="entry name" value="AAA DOMAIN-CONTAINING"/>
    <property type="match status" value="1"/>
</dbReference>
<dbReference type="GO" id="GO:0016887">
    <property type="term" value="F:ATP hydrolysis activity"/>
    <property type="evidence" value="ECO:0007669"/>
    <property type="project" value="InterPro"/>
</dbReference>
<dbReference type="InterPro" id="IPR028596">
    <property type="entry name" value="KATNA1"/>
</dbReference>
<feature type="compositionally biased region" description="Basic and acidic residues" evidence="9">
    <location>
        <begin position="395"/>
        <end position="406"/>
    </location>
</feature>
<dbReference type="PROSITE" id="PS00674">
    <property type="entry name" value="AAA"/>
    <property type="match status" value="1"/>
</dbReference>
<evidence type="ECO:0000256" key="5">
    <source>
        <dbReference type="ARBA" id="ARBA00022741"/>
    </source>
</evidence>
<evidence type="ECO:0000313" key="11">
    <source>
        <dbReference type="EMBL" id="CAH0725377.1"/>
    </source>
</evidence>
<dbReference type="FunFam" id="3.40.50.300:FF:000159">
    <property type="entry name" value="Katanin p60 ATPase-containing subunit A1"/>
    <property type="match status" value="1"/>
</dbReference>
<keyword evidence="5" id="KW-0547">Nucleotide-binding</keyword>